<proteinExistence type="predicted"/>
<dbReference type="PANTHER" id="PTHR38932:SF1">
    <property type="entry name" value="DUF4005 DOMAIN-CONTAINING PROTEIN"/>
    <property type="match status" value="1"/>
</dbReference>
<dbReference type="Proteomes" id="UP001374535">
    <property type="component" value="Chromosome 9"/>
</dbReference>
<feature type="compositionally biased region" description="Polar residues" evidence="1">
    <location>
        <begin position="135"/>
        <end position="147"/>
    </location>
</feature>
<accession>A0AAQ3RMU4</accession>
<gene>
    <name evidence="2" type="ORF">V8G54_029646</name>
</gene>
<protein>
    <submittedName>
        <fullName evidence="2">Uncharacterized protein</fullName>
    </submittedName>
</protein>
<dbReference type="EMBL" id="CP144692">
    <property type="protein sequence ID" value="WVY97495.1"/>
    <property type="molecule type" value="Genomic_DNA"/>
</dbReference>
<evidence type="ECO:0000313" key="2">
    <source>
        <dbReference type="EMBL" id="WVY97495.1"/>
    </source>
</evidence>
<feature type="compositionally biased region" description="Polar residues" evidence="1">
    <location>
        <begin position="61"/>
        <end position="83"/>
    </location>
</feature>
<reference evidence="2 3" key="1">
    <citation type="journal article" date="2023" name="Life. Sci Alliance">
        <title>Evolutionary insights into 3D genome organization and epigenetic landscape of Vigna mungo.</title>
        <authorList>
            <person name="Junaid A."/>
            <person name="Singh B."/>
            <person name="Bhatia S."/>
        </authorList>
    </citation>
    <scope>NUCLEOTIDE SEQUENCE [LARGE SCALE GENOMIC DNA]</scope>
    <source>
        <strain evidence="2">Urdbean</strain>
    </source>
</reference>
<feature type="compositionally biased region" description="Basic and acidic residues" evidence="1">
    <location>
        <begin position="457"/>
        <end position="474"/>
    </location>
</feature>
<feature type="region of interest" description="Disordered" evidence="1">
    <location>
        <begin position="451"/>
        <end position="480"/>
    </location>
</feature>
<dbReference type="PANTHER" id="PTHR38932">
    <property type="entry name" value="BNAC03G64660D PROTEIN"/>
    <property type="match status" value="1"/>
</dbReference>
<feature type="compositionally biased region" description="Basic and acidic residues" evidence="1">
    <location>
        <begin position="113"/>
        <end position="123"/>
    </location>
</feature>
<keyword evidence="3" id="KW-1185">Reference proteome</keyword>
<organism evidence="2 3">
    <name type="scientific">Vigna mungo</name>
    <name type="common">Black gram</name>
    <name type="synonym">Phaseolus mungo</name>
    <dbReference type="NCBI Taxonomy" id="3915"/>
    <lineage>
        <taxon>Eukaryota</taxon>
        <taxon>Viridiplantae</taxon>
        <taxon>Streptophyta</taxon>
        <taxon>Embryophyta</taxon>
        <taxon>Tracheophyta</taxon>
        <taxon>Spermatophyta</taxon>
        <taxon>Magnoliopsida</taxon>
        <taxon>eudicotyledons</taxon>
        <taxon>Gunneridae</taxon>
        <taxon>Pentapetalae</taxon>
        <taxon>rosids</taxon>
        <taxon>fabids</taxon>
        <taxon>Fabales</taxon>
        <taxon>Fabaceae</taxon>
        <taxon>Papilionoideae</taxon>
        <taxon>50 kb inversion clade</taxon>
        <taxon>NPAAA clade</taxon>
        <taxon>indigoferoid/millettioid clade</taxon>
        <taxon>Phaseoleae</taxon>
        <taxon>Vigna</taxon>
    </lineage>
</organism>
<feature type="region of interest" description="Disordered" evidence="1">
    <location>
        <begin position="1"/>
        <end position="151"/>
    </location>
</feature>
<sequence length="492" mass="54820">MSARFPLFGHNVQPGDKPANLRTQRPTGRQARQFTDTTSNRATSPPIYGHNVQPGDKPANLRTQRPTGRQARQFTDTTSNRATSPPLYGHNVPPGDKPGTLRTQRPTGRQARHSQDTQSDRHNNAAKIHRAPTKLSPSVRQEANPSLSLGLGGDDVRWCIPKVKRPALQGPITVPIVIGLEAQHQNKRFSVLHSPNTFYSQFLSTFFAIELSQPSLHTPNSSVGAPFQLEQRRTVAADTGRTVLKEKKQTEEQKVKVRRDDDGELGLKAFLSLYLQPSSPVAEKKVVSMPSVVRVPECYVPHVTIPRVPLTEDSDFSVSSVTTGSEKDGSTDENIVNIRVSPIPPPRAVISSPGKISYFSSDFIENEIIRTIVIYNMHSNISGLATKTEETEFVSVIVTFRPSRNTEQFYVNRKLFLQCDLCKRDGRLSTSKNGAVLQNRHAHCKVRSHDVTGIPSDTRKHREPGSKEEIDSIGKKKTHKGSIKFEKVPWRF</sequence>
<dbReference type="AlphaFoldDB" id="A0AAQ3RMU4"/>
<evidence type="ECO:0000256" key="1">
    <source>
        <dbReference type="SAM" id="MobiDB-lite"/>
    </source>
</evidence>
<evidence type="ECO:0000313" key="3">
    <source>
        <dbReference type="Proteomes" id="UP001374535"/>
    </source>
</evidence>
<feature type="compositionally biased region" description="Polar residues" evidence="1">
    <location>
        <begin position="21"/>
        <end position="43"/>
    </location>
</feature>
<name>A0AAQ3RMU4_VIGMU</name>